<dbReference type="STRING" id="321763.SAMN04488692_102135"/>
<sequence length="365" mass="41437">MPFESLEPPRRAELERIIRTQVKKSSVESSTSQEGLAADAGEAELEAGENLLQLLGELPDDIGQEFLRTWLNSRLPLKAETVLPLLQQLQELSTSSARQRLITTAAFLQRQDLPLRQHFLRSLTALSESQEKPEMAEELTSELPLFNPDSTSLSSAENLQKLPENLNLLFEQLFSFQDESGGEGESEGKNLSPNENRLLSGLLSINILNLSEQTGEAGRLRLYLEWPPLNIQAERQLALRISSFFSEEDKEKAETEDENFSISFIVELQNLGVIRADALLFDREIDLTFTAGSYRTQEVIRENLPRLQEKLQELDFQIRSSSVSLDEKLDTFGLRNEIMQPETADTEAGEIEDLIKEYRHLDFRV</sequence>
<evidence type="ECO:0000259" key="1">
    <source>
        <dbReference type="Pfam" id="PF02120"/>
    </source>
</evidence>
<evidence type="ECO:0000313" key="3">
    <source>
        <dbReference type="Proteomes" id="UP000199476"/>
    </source>
</evidence>
<feature type="domain" description="Flagellar hook-length control protein-like C-terminal" evidence="1">
    <location>
        <begin position="250"/>
        <end position="327"/>
    </location>
</feature>
<dbReference type="RefSeq" id="WP_089758021.1">
    <property type="nucleotide sequence ID" value="NZ_FNGO01000002.1"/>
</dbReference>
<dbReference type="Pfam" id="PF02120">
    <property type="entry name" value="Flg_hook"/>
    <property type="match status" value="1"/>
</dbReference>
<proteinExistence type="predicted"/>
<dbReference type="AlphaFoldDB" id="A0A1G9I8H1"/>
<organism evidence="2 3">
    <name type="scientific">Halarsenatibacter silvermanii</name>
    <dbReference type="NCBI Taxonomy" id="321763"/>
    <lineage>
        <taxon>Bacteria</taxon>
        <taxon>Bacillati</taxon>
        <taxon>Bacillota</taxon>
        <taxon>Clostridia</taxon>
        <taxon>Halanaerobiales</taxon>
        <taxon>Halarsenatibacteraceae</taxon>
        <taxon>Halarsenatibacter</taxon>
    </lineage>
</organism>
<protein>
    <recommendedName>
        <fullName evidence="1">Flagellar hook-length control protein-like C-terminal domain-containing protein</fullName>
    </recommendedName>
</protein>
<keyword evidence="3" id="KW-1185">Reference proteome</keyword>
<gene>
    <name evidence="2" type="ORF">SAMN04488692_102135</name>
</gene>
<dbReference type="InterPro" id="IPR021136">
    <property type="entry name" value="Flagellar_hook_control-like_C"/>
</dbReference>
<dbReference type="EMBL" id="FNGO01000002">
    <property type="protein sequence ID" value="SDL21134.1"/>
    <property type="molecule type" value="Genomic_DNA"/>
</dbReference>
<evidence type="ECO:0000313" key="2">
    <source>
        <dbReference type="EMBL" id="SDL21134.1"/>
    </source>
</evidence>
<name>A0A1G9I8H1_9FIRM</name>
<accession>A0A1G9I8H1</accession>
<reference evidence="2 3" key="1">
    <citation type="submission" date="2016-10" db="EMBL/GenBank/DDBJ databases">
        <authorList>
            <person name="de Groot N.N."/>
        </authorList>
    </citation>
    <scope>NUCLEOTIDE SEQUENCE [LARGE SCALE GENOMIC DNA]</scope>
    <source>
        <strain evidence="2 3">SLAS-1</strain>
    </source>
</reference>
<dbReference type="Proteomes" id="UP000199476">
    <property type="component" value="Unassembled WGS sequence"/>
</dbReference>